<proteinExistence type="predicted"/>
<evidence type="ECO:0000313" key="2">
    <source>
        <dbReference type="Proteomes" id="UP000253303"/>
    </source>
</evidence>
<organism evidence="1 2">
    <name type="scientific">Spongiactinospora rosea</name>
    <dbReference type="NCBI Taxonomy" id="2248750"/>
    <lineage>
        <taxon>Bacteria</taxon>
        <taxon>Bacillati</taxon>
        <taxon>Actinomycetota</taxon>
        <taxon>Actinomycetes</taxon>
        <taxon>Streptosporangiales</taxon>
        <taxon>Streptosporangiaceae</taxon>
        <taxon>Spongiactinospora</taxon>
    </lineage>
</organism>
<accession>A0A366LND3</accession>
<dbReference type="EMBL" id="QMEY01000030">
    <property type="protein sequence ID" value="RBQ14672.1"/>
    <property type="molecule type" value="Genomic_DNA"/>
</dbReference>
<reference evidence="1 2" key="1">
    <citation type="submission" date="2018-06" db="EMBL/GenBank/DDBJ databases">
        <title>Sphaerisporangium craniellae sp. nov., isolated from a marine sponge in the South China Sea.</title>
        <authorList>
            <person name="Li L."/>
        </authorList>
    </citation>
    <scope>NUCLEOTIDE SEQUENCE [LARGE SCALE GENOMIC DNA]</scope>
    <source>
        <strain evidence="1 2">LHW63015</strain>
    </source>
</reference>
<gene>
    <name evidence="1" type="ORF">DP939_39380</name>
</gene>
<comment type="caution">
    <text evidence="1">The sequence shown here is derived from an EMBL/GenBank/DDBJ whole genome shotgun (WGS) entry which is preliminary data.</text>
</comment>
<name>A0A366LND3_9ACTN</name>
<protein>
    <submittedName>
        <fullName evidence="1">Uncharacterized protein</fullName>
    </submittedName>
</protein>
<evidence type="ECO:0000313" key="1">
    <source>
        <dbReference type="EMBL" id="RBQ14672.1"/>
    </source>
</evidence>
<dbReference type="AlphaFoldDB" id="A0A366LND3"/>
<dbReference type="Proteomes" id="UP000253303">
    <property type="component" value="Unassembled WGS sequence"/>
</dbReference>
<sequence length="66" mass="7376">MRRLGGKFRDIGKIAGDAEVPPKDVQFADVDVDGDGKADFLRIGWTGVMHAWLNELPADYFDTFHP</sequence>
<dbReference type="RefSeq" id="WP_113985938.1">
    <property type="nucleotide sequence ID" value="NZ_QMEY01000030.1"/>
</dbReference>
<keyword evidence="2" id="KW-1185">Reference proteome</keyword>